<accession>A0A516SGJ7</accession>
<dbReference type="NCBIfam" id="NF005415">
    <property type="entry name" value="PRK06991.1"/>
    <property type="match status" value="1"/>
</dbReference>
<dbReference type="InterPro" id="IPR017900">
    <property type="entry name" value="4Fe4S_Fe_S_CS"/>
</dbReference>
<feature type="domain" description="4Fe-4S" evidence="14">
    <location>
        <begin position="1"/>
        <end position="60"/>
    </location>
</feature>
<evidence type="ECO:0000313" key="16">
    <source>
        <dbReference type="Proteomes" id="UP000317550"/>
    </source>
</evidence>
<dbReference type="Proteomes" id="UP000317550">
    <property type="component" value="Chromosome"/>
</dbReference>
<evidence type="ECO:0000259" key="14">
    <source>
        <dbReference type="PROSITE" id="PS51656"/>
    </source>
</evidence>
<dbReference type="PROSITE" id="PS00198">
    <property type="entry name" value="4FE4S_FER_1"/>
    <property type="match status" value="2"/>
</dbReference>
<reference evidence="16" key="1">
    <citation type="submission" date="2019-07" db="EMBL/GenBank/DDBJ databases">
        <title>Chitinimonas sp. nov., isolated from Ny-Alesund, arctica soil.</title>
        <authorList>
            <person name="Xu Q."/>
            <person name="Peng F."/>
        </authorList>
    </citation>
    <scope>NUCLEOTIDE SEQUENCE [LARGE SCALE GENOMIC DNA]</scope>
    <source>
        <strain evidence="16">R3-44</strain>
    </source>
</reference>
<keyword evidence="16" id="KW-1185">Reference proteome</keyword>
<dbReference type="EMBL" id="CP041730">
    <property type="protein sequence ID" value="QDQ27284.1"/>
    <property type="molecule type" value="Genomic_DNA"/>
</dbReference>
<evidence type="ECO:0000256" key="5">
    <source>
        <dbReference type="ARBA" id="ARBA00022723"/>
    </source>
</evidence>
<keyword evidence="5" id="KW-0479">Metal-binding</keyword>
<evidence type="ECO:0000256" key="7">
    <source>
        <dbReference type="ARBA" id="ARBA00022967"/>
    </source>
</evidence>
<name>A0A516SGJ7_9NEIS</name>
<keyword evidence="2" id="KW-1003">Cell membrane</keyword>
<evidence type="ECO:0000256" key="3">
    <source>
        <dbReference type="ARBA" id="ARBA00022485"/>
    </source>
</evidence>
<dbReference type="PANTHER" id="PTHR42859">
    <property type="entry name" value="OXIDOREDUCTASE"/>
    <property type="match status" value="1"/>
</dbReference>
<dbReference type="AlphaFoldDB" id="A0A516SGJ7"/>
<dbReference type="SUPFAM" id="SSF54862">
    <property type="entry name" value="4Fe-4S ferredoxins"/>
    <property type="match status" value="1"/>
</dbReference>
<keyword evidence="7" id="KW-1278">Translocase</keyword>
<keyword evidence="11" id="KW-0472">Membrane</keyword>
<evidence type="ECO:0000313" key="15">
    <source>
        <dbReference type="EMBL" id="QDQ27284.1"/>
    </source>
</evidence>
<keyword evidence="1" id="KW-0813">Transport</keyword>
<gene>
    <name evidence="15" type="primary">rsxB</name>
    <name evidence="15" type="ORF">FNU76_13420</name>
</gene>
<proteinExistence type="predicted"/>
<keyword evidence="9" id="KW-0408">Iron</keyword>
<organism evidence="15 16">
    <name type="scientific">Chitinimonas arctica</name>
    <dbReference type="NCBI Taxonomy" id="2594795"/>
    <lineage>
        <taxon>Bacteria</taxon>
        <taxon>Pseudomonadati</taxon>
        <taxon>Pseudomonadota</taxon>
        <taxon>Betaproteobacteria</taxon>
        <taxon>Neisseriales</taxon>
        <taxon>Chitinibacteraceae</taxon>
        <taxon>Chitinimonas</taxon>
    </lineage>
</organism>
<dbReference type="Pfam" id="PF04060">
    <property type="entry name" value="FeS"/>
    <property type="match status" value="1"/>
</dbReference>
<dbReference type="RefSeq" id="WP_144278677.1">
    <property type="nucleotide sequence ID" value="NZ_CP041730.1"/>
</dbReference>
<dbReference type="OrthoDB" id="9803397at2"/>
<dbReference type="NCBIfam" id="TIGR01944">
    <property type="entry name" value="rnfB"/>
    <property type="match status" value="1"/>
</dbReference>
<evidence type="ECO:0000256" key="6">
    <source>
        <dbReference type="ARBA" id="ARBA00022737"/>
    </source>
</evidence>
<keyword evidence="3" id="KW-0004">4Fe-4S</keyword>
<evidence type="ECO:0000256" key="8">
    <source>
        <dbReference type="ARBA" id="ARBA00022982"/>
    </source>
</evidence>
<sequence length="244" mass="25895">MNHSLADRLDAILPQTQCTQCGYPDCRRYAEAIADGEAGIDQCPPGGEAGIAGLAALTGKPVIPLNPAHGATKPFALALIDETHCIGCTLCIQACPVDAILGAVKQMHTVIAAECTGCELCIAPCPVDCISMVPASRPAAASVRLVQADHWRQRHIQRQARTERERQERVSRLKSKALAKRDDPHFAAPEKQARITAALAERVPALQPPAAAPDEAAAARRAKLDSIMARAAERLAQPLASKGK</sequence>
<evidence type="ECO:0000259" key="13">
    <source>
        <dbReference type="PROSITE" id="PS51379"/>
    </source>
</evidence>
<keyword evidence="10" id="KW-0411">Iron-sulfur</keyword>
<dbReference type="PROSITE" id="PS51379">
    <property type="entry name" value="4FE4S_FER_2"/>
    <property type="match status" value="2"/>
</dbReference>
<keyword evidence="8" id="KW-0249">Electron transport</keyword>
<evidence type="ECO:0000256" key="12">
    <source>
        <dbReference type="SAM" id="MobiDB-lite"/>
    </source>
</evidence>
<feature type="domain" description="4Fe-4S ferredoxin-type" evidence="13">
    <location>
        <begin position="76"/>
        <end position="106"/>
    </location>
</feature>
<feature type="region of interest" description="Disordered" evidence="12">
    <location>
        <begin position="156"/>
        <end position="186"/>
    </location>
</feature>
<dbReference type="InterPro" id="IPR010207">
    <property type="entry name" value="Elect_transpt_cplx_RnfB/RsxB"/>
</dbReference>
<protein>
    <submittedName>
        <fullName evidence="15">Electron transport complex subunit RsxB</fullName>
    </submittedName>
</protein>
<dbReference type="GO" id="GO:0051539">
    <property type="term" value="F:4 iron, 4 sulfur cluster binding"/>
    <property type="evidence" value="ECO:0007669"/>
    <property type="project" value="UniProtKB-KW"/>
</dbReference>
<dbReference type="Gene3D" id="1.10.15.40">
    <property type="entry name" value="Electron transport complex subunit B, putative Fe-S cluster"/>
    <property type="match status" value="1"/>
</dbReference>
<dbReference type="PROSITE" id="PS51656">
    <property type="entry name" value="4FE4S"/>
    <property type="match status" value="1"/>
</dbReference>
<dbReference type="InterPro" id="IPR050294">
    <property type="entry name" value="RnfB_subfamily"/>
</dbReference>
<dbReference type="Pfam" id="PF14697">
    <property type="entry name" value="Fer4_21"/>
    <property type="match status" value="1"/>
</dbReference>
<dbReference type="KEGG" id="cari:FNU76_13420"/>
<evidence type="ECO:0000256" key="9">
    <source>
        <dbReference type="ARBA" id="ARBA00023004"/>
    </source>
</evidence>
<evidence type="ECO:0000256" key="10">
    <source>
        <dbReference type="ARBA" id="ARBA00023014"/>
    </source>
</evidence>
<feature type="domain" description="4Fe-4S ferredoxin-type" evidence="13">
    <location>
        <begin position="107"/>
        <end position="135"/>
    </location>
</feature>
<feature type="compositionally biased region" description="Basic and acidic residues" evidence="12">
    <location>
        <begin position="160"/>
        <end position="171"/>
    </location>
</feature>
<dbReference type="Gene3D" id="3.30.70.20">
    <property type="match status" value="1"/>
</dbReference>
<evidence type="ECO:0000256" key="11">
    <source>
        <dbReference type="ARBA" id="ARBA00023136"/>
    </source>
</evidence>
<keyword evidence="6" id="KW-0677">Repeat</keyword>
<dbReference type="GO" id="GO:0046872">
    <property type="term" value="F:metal ion binding"/>
    <property type="evidence" value="ECO:0007669"/>
    <property type="project" value="UniProtKB-KW"/>
</dbReference>
<evidence type="ECO:0000256" key="2">
    <source>
        <dbReference type="ARBA" id="ARBA00022475"/>
    </source>
</evidence>
<dbReference type="GO" id="GO:0009055">
    <property type="term" value="F:electron transfer activity"/>
    <property type="evidence" value="ECO:0007669"/>
    <property type="project" value="InterPro"/>
</dbReference>
<dbReference type="PANTHER" id="PTHR42859:SF3">
    <property type="entry name" value="ION-TRANSLOCATING OXIDOREDUCTASE COMPLEX SUBUNIT B"/>
    <property type="match status" value="1"/>
</dbReference>
<keyword evidence="4" id="KW-0997">Cell inner membrane</keyword>
<evidence type="ECO:0000256" key="4">
    <source>
        <dbReference type="ARBA" id="ARBA00022519"/>
    </source>
</evidence>
<dbReference type="InterPro" id="IPR007202">
    <property type="entry name" value="4Fe-4S_dom"/>
</dbReference>
<dbReference type="InterPro" id="IPR017896">
    <property type="entry name" value="4Fe4S_Fe-S-bd"/>
</dbReference>
<evidence type="ECO:0000256" key="1">
    <source>
        <dbReference type="ARBA" id="ARBA00022448"/>
    </source>
</evidence>